<gene>
    <name evidence="2" type="ORF">MNB_SM-4-8</name>
</gene>
<dbReference type="SUPFAM" id="SSF52777">
    <property type="entry name" value="CoA-dependent acyltransferases"/>
    <property type="match status" value="1"/>
</dbReference>
<feature type="domain" description="2-oxoacid dehydrogenase acyltransferase catalytic" evidence="1">
    <location>
        <begin position="16"/>
        <end position="46"/>
    </location>
</feature>
<dbReference type="GO" id="GO:0004742">
    <property type="term" value="F:dihydrolipoyllysine-residue acetyltransferase activity"/>
    <property type="evidence" value="ECO:0007669"/>
    <property type="project" value="UniProtKB-EC"/>
</dbReference>
<dbReference type="Gene3D" id="3.30.559.10">
    <property type="entry name" value="Chloramphenicol acetyltransferase-like domain"/>
    <property type="match status" value="1"/>
</dbReference>
<evidence type="ECO:0000259" key="1">
    <source>
        <dbReference type="Pfam" id="PF00198"/>
    </source>
</evidence>
<dbReference type="InterPro" id="IPR001078">
    <property type="entry name" value="2-oxoacid_DH_actylTfrase"/>
</dbReference>
<dbReference type="Pfam" id="PF00198">
    <property type="entry name" value="2-oxoacid_dh"/>
    <property type="match status" value="1"/>
</dbReference>
<keyword evidence="2" id="KW-0808">Transferase</keyword>
<keyword evidence="2" id="KW-0670">Pyruvate</keyword>
<accession>A0A1W1BSS3</accession>
<name>A0A1W1BSS3_9ZZZZ</name>
<keyword evidence="2" id="KW-0012">Acyltransferase</keyword>
<dbReference type="InterPro" id="IPR023213">
    <property type="entry name" value="CAT-like_dom_sf"/>
</dbReference>
<dbReference type="EC" id="2.3.1.12" evidence="2"/>
<dbReference type="EMBL" id="FPHF01000035">
    <property type="protein sequence ID" value="SFV56589.1"/>
    <property type="molecule type" value="Genomic_DNA"/>
</dbReference>
<protein>
    <submittedName>
        <fullName evidence="2">Dihydrolipoamide acetyltransferase component of pyruvate dehydrogenase complex</fullName>
        <ecNumber evidence="2">2.3.1.12</ecNumber>
    </submittedName>
</protein>
<proteinExistence type="predicted"/>
<dbReference type="AlphaFoldDB" id="A0A1W1BSS3"/>
<reference evidence="2" key="1">
    <citation type="submission" date="2016-10" db="EMBL/GenBank/DDBJ databases">
        <authorList>
            <person name="de Groot N.N."/>
        </authorList>
    </citation>
    <scope>NUCLEOTIDE SEQUENCE</scope>
</reference>
<evidence type="ECO:0000313" key="2">
    <source>
        <dbReference type="EMBL" id="SFV56589.1"/>
    </source>
</evidence>
<sequence length="60" mass="6831">MINQDDSSIAAIGASEEGRISLTLSLDHRLINGYEAALFMQRVKELCLEEEFFQEEVRNV</sequence>
<organism evidence="2">
    <name type="scientific">hydrothermal vent metagenome</name>
    <dbReference type="NCBI Taxonomy" id="652676"/>
    <lineage>
        <taxon>unclassified sequences</taxon>
        <taxon>metagenomes</taxon>
        <taxon>ecological metagenomes</taxon>
    </lineage>
</organism>